<organism evidence="8 9">
    <name type="scientific">Bosea vaviloviae</name>
    <dbReference type="NCBI Taxonomy" id="1526658"/>
    <lineage>
        <taxon>Bacteria</taxon>
        <taxon>Pseudomonadati</taxon>
        <taxon>Pseudomonadota</taxon>
        <taxon>Alphaproteobacteria</taxon>
        <taxon>Hyphomicrobiales</taxon>
        <taxon>Boseaceae</taxon>
        <taxon>Bosea</taxon>
    </lineage>
</organism>
<comment type="similarity">
    <text evidence="2 5">Belongs to the nitrile hydratase subunit beta family.</text>
</comment>
<dbReference type="EMBL" id="LGSZ01000032">
    <property type="protein sequence ID" value="KPH81041.1"/>
    <property type="molecule type" value="Genomic_DNA"/>
</dbReference>
<dbReference type="NCBIfam" id="TIGR03888">
    <property type="entry name" value="nitrile_beta"/>
    <property type="match status" value="1"/>
</dbReference>
<dbReference type="Gene3D" id="1.10.472.20">
    <property type="entry name" value="Nitrile hydratase, beta subunit"/>
    <property type="match status" value="1"/>
</dbReference>
<dbReference type="InterPro" id="IPR003168">
    <property type="entry name" value="Nitrile_hydratase_bsu"/>
</dbReference>
<dbReference type="InterPro" id="IPR049054">
    <property type="entry name" value="CN_hydtase_beta-like_N"/>
</dbReference>
<dbReference type="InterPro" id="IPR008990">
    <property type="entry name" value="Elect_transpt_acc-like_dom_sf"/>
</dbReference>
<dbReference type="RefSeq" id="WP_054208977.1">
    <property type="nucleotide sequence ID" value="NZ_LGSZ01000032.1"/>
</dbReference>
<proteinExistence type="inferred from homology"/>
<dbReference type="GO" id="GO:0046914">
    <property type="term" value="F:transition metal ion binding"/>
    <property type="evidence" value="ECO:0007669"/>
    <property type="project" value="InterPro"/>
</dbReference>
<evidence type="ECO:0000313" key="9">
    <source>
        <dbReference type="Proteomes" id="UP000037822"/>
    </source>
</evidence>
<dbReference type="AlphaFoldDB" id="A0A0N1F5F6"/>
<dbReference type="OrthoDB" id="3478924at2"/>
<dbReference type="InterPro" id="IPR042262">
    <property type="entry name" value="CN_hydtase_beta_C"/>
</dbReference>
<dbReference type="Gene3D" id="2.30.30.50">
    <property type="match status" value="1"/>
</dbReference>
<feature type="domain" description="Nitrile hydratase beta subunit" evidence="6">
    <location>
        <begin position="123"/>
        <end position="218"/>
    </location>
</feature>
<dbReference type="Proteomes" id="UP000037822">
    <property type="component" value="Unassembled WGS sequence"/>
</dbReference>
<comment type="function">
    <text evidence="1 5">NHase catalyzes the hydration of various nitrile compounds to the corresponding amides.</text>
</comment>
<evidence type="ECO:0000313" key="8">
    <source>
        <dbReference type="EMBL" id="KPH81041.1"/>
    </source>
</evidence>
<feature type="domain" description="Nitrile hydratase beta subunit-like N-terminal" evidence="7">
    <location>
        <begin position="1"/>
        <end position="103"/>
    </location>
</feature>
<evidence type="ECO:0000259" key="6">
    <source>
        <dbReference type="Pfam" id="PF02211"/>
    </source>
</evidence>
<evidence type="ECO:0000259" key="7">
    <source>
        <dbReference type="Pfam" id="PF21006"/>
    </source>
</evidence>
<dbReference type="PATRIC" id="fig|1526658.3.peg.743"/>
<sequence length="219" mass="23991">MNGGQDLGGQMGFGPVAPEPNEPIFHAEWEKRVLAINVAAGAMGAWTIDESRHARESIPPADYLSFSYYQIWLAGLSQLLVTHGFVTPDELALGEPVTPPRPPKRVLQGADVPTVLRRGFPFEREAPAPAKFSVGDAVRSIVMHPTHHTRLPRYARGKRGVIERVTGCHVFPDTGAQGLPETAQWLYTVVFTGPELWGRDADPTSSVSIEAWESYLEPA</sequence>
<accession>A0A0N1F5F6</accession>
<keyword evidence="9" id="KW-1185">Reference proteome</keyword>
<dbReference type="EC" id="4.2.1.84" evidence="5"/>
<dbReference type="Pfam" id="PF21006">
    <property type="entry name" value="NHase_beta_N"/>
    <property type="match status" value="1"/>
</dbReference>
<evidence type="ECO:0000256" key="4">
    <source>
        <dbReference type="ARBA" id="ARBA00044877"/>
    </source>
</evidence>
<name>A0A0N1F5F6_9HYPH</name>
<dbReference type="PIRSF" id="PIRSF001427">
    <property type="entry name" value="NHase_beta"/>
    <property type="match status" value="1"/>
</dbReference>
<protein>
    <recommendedName>
        <fullName evidence="5">Nitrile hydratase subunit beta</fullName>
        <shortName evidence="5">NHase</shortName>
        <ecNumber evidence="5">4.2.1.84</ecNumber>
    </recommendedName>
</protein>
<dbReference type="GO" id="GO:0018822">
    <property type="term" value="F:nitrile hydratase activity"/>
    <property type="evidence" value="ECO:0007669"/>
    <property type="project" value="UniProtKB-EC"/>
</dbReference>
<evidence type="ECO:0000256" key="5">
    <source>
        <dbReference type="PIRNR" id="PIRNR001427"/>
    </source>
</evidence>
<dbReference type="InterPro" id="IPR024690">
    <property type="entry name" value="CN_hydtase_beta_dom_C"/>
</dbReference>
<evidence type="ECO:0000256" key="3">
    <source>
        <dbReference type="ARBA" id="ARBA00023239"/>
    </source>
</evidence>
<evidence type="ECO:0000256" key="2">
    <source>
        <dbReference type="ARBA" id="ARBA00009098"/>
    </source>
</evidence>
<reference evidence="8 9" key="1">
    <citation type="submission" date="2015-07" db="EMBL/GenBank/DDBJ databases">
        <title>Whole genome sequencing of Bosea vaviloviae isolated from cave pool.</title>
        <authorList>
            <person name="Tan N.E.H."/>
            <person name="Lee Y.P."/>
            <person name="Gan H.M."/>
            <person name="Barton H."/>
            <person name="Savka M.A."/>
        </authorList>
    </citation>
    <scope>NUCLEOTIDE SEQUENCE [LARGE SCALE GENOMIC DNA]</scope>
    <source>
        <strain evidence="8 9">SD260</strain>
    </source>
</reference>
<dbReference type="Pfam" id="PF02211">
    <property type="entry name" value="NHase_beta_C"/>
    <property type="match status" value="1"/>
</dbReference>
<comment type="catalytic activity">
    <reaction evidence="4 5">
        <text>an aliphatic primary amide = an aliphatic nitrile + H2O</text>
        <dbReference type="Rhea" id="RHEA:12673"/>
        <dbReference type="ChEBI" id="CHEBI:15377"/>
        <dbReference type="ChEBI" id="CHEBI:65285"/>
        <dbReference type="ChEBI" id="CHEBI:80291"/>
        <dbReference type="EC" id="4.2.1.84"/>
    </reaction>
</comment>
<evidence type="ECO:0000256" key="1">
    <source>
        <dbReference type="ARBA" id="ARBA00004042"/>
    </source>
</evidence>
<keyword evidence="3 5" id="KW-0456">Lyase</keyword>
<dbReference type="SUPFAM" id="SSF50090">
    <property type="entry name" value="Electron transport accessory proteins"/>
    <property type="match status" value="1"/>
</dbReference>
<comment type="caution">
    <text evidence="8">The sequence shown here is derived from an EMBL/GenBank/DDBJ whole genome shotgun (WGS) entry which is preliminary data.</text>
</comment>
<gene>
    <name evidence="8" type="ORF">AE618_10375</name>
</gene>